<evidence type="ECO:0000313" key="3">
    <source>
        <dbReference type="EMBL" id="MCT2043093.1"/>
    </source>
</evidence>
<keyword evidence="2" id="KW-1133">Transmembrane helix</keyword>
<sequence length="401" mass="41812">MSTPGDDCGQQRPPEGQPQGQSPQAPIGPPPSRFGTPNTQWLPPRQGGAGMPQGGFGPGGYGPAAHGQGGFGSAGQAGFGQPGQPAPQRPQGAPGYGIPVPQQRPPQSIPPQGMPPRPNQVPGAPRPAGFTPPPPRFREERAENPLERLRAKQAEAAKDAELAEAPKERSFRPWMAWTLAGVAGAVALALVLGITLGSAPTTPPPQAAGTSGPAATPTAPATSTFQPPTPVAAAPGALIPITQDVQFAQGISFVAPTVTTGWTENTELTTRDPNGIALKDSAGMNAITFTHSTLDSKHYRDEDLTRSALLSAPQSFVNQPDLVGEPVSYTLQGSGGYQLELLAQKMQWGGWAGGQDAYVITRYMPQSDARVEIVVLCPTGEFDNPNSKIRKKLAEISFTTP</sequence>
<feature type="compositionally biased region" description="Low complexity" evidence="1">
    <location>
        <begin position="10"/>
        <end position="25"/>
    </location>
</feature>
<comment type="caution">
    <text evidence="3">The sequence shown here is derived from an EMBL/GenBank/DDBJ whole genome shotgun (WGS) entry which is preliminary data.</text>
</comment>
<feature type="compositionally biased region" description="Low complexity" evidence="1">
    <location>
        <begin position="207"/>
        <end position="226"/>
    </location>
</feature>
<reference evidence="3 4" key="1">
    <citation type="submission" date="2022-04" db="EMBL/GenBank/DDBJ databases">
        <title>Human microbiome associated bacterial genomes.</title>
        <authorList>
            <person name="Sandstrom S."/>
            <person name="Salamzade R."/>
            <person name="Kalan L.R."/>
        </authorList>
    </citation>
    <scope>NUCLEOTIDE SEQUENCE [LARGE SCALE GENOMIC DNA]</scope>
    <source>
        <strain evidence="4">p3-SID1799</strain>
    </source>
</reference>
<keyword evidence="2" id="KW-0472">Membrane</keyword>
<feature type="region of interest" description="Disordered" evidence="1">
    <location>
        <begin position="202"/>
        <end position="228"/>
    </location>
</feature>
<dbReference type="EMBL" id="JALXSQ010000025">
    <property type="protein sequence ID" value="MCT2043093.1"/>
    <property type="molecule type" value="Genomic_DNA"/>
</dbReference>
<evidence type="ECO:0000256" key="2">
    <source>
        <dbReference type="SAM" id="Phobius"/>
    </source>
</evidence>
<feature type="transmembrane region" description="Helical" evidence="2">
    <location>
        <begin position="174"/>
        <end position="196"/>
    </location>
</feature>
<dbReference type="RefSeq" id="WP_260104360.1">
    <property type="nucleotide sequence ID" value="NZ_JALXSQ010000025.1"/>
</dbReference>
<feature type="compositionally biased region" description="Low complexity" evidence="1">
    <location>
        <begin position="89"/>
        <end position="101"/>
    </location>
</feature>
<evidence type="ECO:0008006" key="5">
    <source>
        <dbReference type="Google" id="ProtNLM"/>
    </source>
</evidence>
<accession>A0ABT2HXR0</accession>
<dbReference type="Proteomes" id="UP001525379">
    <property type="component" value="Unassembled WGS sequence"/>
</dbReference>
<organism evidence="3 4">
    <name type="scientific">Pseudoclavibacter albus</name>
    <dbReference type="NCBI Taxonomy" id="272241"/>
    <lineage>
        <taxon>Bacteria</taxon>
        <taxon>Bacillati</taxon>
        <taxon>Actinomycetota</taxon>
        <taxon>Actinomycetes</taxon>
        <taxon>Micrococcales</taxon>
        <taxon>Microbacteriaceae</taxon>
        <taxon>Pseudoclavibacter</taxon>
    </lineage>
</organism>
<protein>
    <recommendedName>
        <fullName evidence="5">DUF1795 domain-containing protein</fullName>
    </recommendedName>
</protein>
<feature type="region of interest" description="Disordered" evidence="1">
    <location>
        <begin position="1"/>
        <end position="142"/>
    </location>
</feature>
<keyword evidence="4" id="KW-1185">Reference proteome</keyword>
<name>A0ABT2HXR0_9MICO</name>
<feature type="compositionally biased region" description="Pro residues" evidence="1">
    <location>
        <begin position="102"/>
        <end position="119"/>
    </location>
</feature>
<gene>
    <name evidence="3" type="ORF">M3D15_07075</name>
</gene>
<keyword evidence="2" id="KW-0812">Transmembrane</keyword>
<evidence type="ECO:0000313" key="4">
    <source>
        <dbReference type="Proteomes" id="UP001525379"/>
    </source>
</evidence>
<evidence type="ECO:0000256" key="1">
    <source>
        <dbReference type="SAM" id="MobiDB-lite"/>
    </source>
</evidence>
<feature type="compositionally biased region" description="Gly residues" evidence="1">
    <location>
        <begin position="47"/>
        <end position="81"/>
    </location>
</feature>
<proteinExistence type="predicted"/>